<accession>A0A9D4TLK7</accession>
<protein>
    <submittedName>
        <fullName evidence="4">Uncharacterized protein</fullName>
    </submittedName>
</protein>
<proteinExistence type="inferred from homology"/>
<dbReference type="EMBL" id="SIDB01000009">
    <property type="protein sequence ID" value="KAI3428762.1"/>
    <property type="molecule type" value="Genomic_DNA"/>
</dbReference>
<organism evidence="4 5">
    <name type="scientific">Chlorella vulgaris</name>
    <name type="common">Green alga</name>
    <dbReference type="NCBI Taxonomy" id="3077"/>
    <lineage>
        <taxon>Eukaryota</taxon>
        <taxon>Viridiplantae</taxon>
        <taxon>Chlorophyta</taxon>
        <taxon>core chlorophytes</taxon>
        <taxon>Trebouxiophyceae</taxon>
        <taxon>Chlorellales</taxon>
        <taxon>Chlorellaceae</taxon>
        <taxon>Chlorella clade</taxon>
        <taxon>Chlorella</taxon>
    </lineage>
</organism>
<dbReference type="OrthoDB" id="10460919at2759"/>
<gene>
    <name evidence="4" type="ORF">D9Q98_007583</name>
</gene>
<evidence type="ECO:0000256" key="3">
    <source>
        <dbReference type="SAM" id="SignalP"/>
    </source>
</evidence>
<name>A0A9D4TLK7_CHLVU</name>
<dbReference type="Gene3D" id="3.20.80.10">
    <property type="entry name" value="Regulatory factor, effector binding domain"/>
    <property type="match status" value="1"/>
</dbReference>
<dbReference type="SUPFAM" id="SSF55136">
    <property type="entry name" value="Probable bacterial effector-binding domain"/>
    <property type="match status" value="1"/>
</dbReference>
<dbReference type="PANTHER" id="PTHR11220:SF1">
    <property type="entry name" value="HEME-BINDING PROTEIN 2"/>
    <property type="match status" value="1"/>
</dbReference>
<dbReference type="InterPro" id="IPR011256">
    <property type="entry name" value="Reg_factor_effector_dom_sf"/>
</dbReference>
<sequence>MRSFGILLLGLVVLGCVLATEPDGPVDRRRGPWFCHKKDCPAFKTVREEADYTLRCYERSTWAVSCAHDVYMPDGVLRATASLLNYIKENELFGGTPLAFVSHLSLENQEAWLAWNRTVSPADVAAKDAELPGPSPAGDGDGVGAGNWLHRTVCAAYFLPSKYQAGDDAEEPGSQADRRPPRPGRKSHVHIIRARRFEAFVTGFRGFATPPRSVWEAMRLAHALTWHREWFDWTTSLLFQYDPPTQVEGRWNEVLIPAKRWHDLLGEGEDVFAEEGVSVQ</sequence>
<dbReference type="Proteomes" id="UP001055712">
    <property type="component" value="Unassembled WGS sequence"/>
</dbReference>
<dbReference type="InterPro" id="IPR006917">
    <property type="entry name" value="SOUL_heme-bd"/>
</dbReference>
<feature type="region of interest" description="Disordered" evidence="2">
    <location>
        <begin position="165"/>
        <end position="187"/>
    </location>
</feature>
<evidence type="ECO:0000313" key="4">
    <source>
        <dbReference type="EMBL" id="KAI3428762.1"/>
    </source>
</evidence>
<comment type="caution">
    <text evidence="4">The sequence shown here is derived from an EMBL/GenBank/DDBJ whole genome shotgun (WGS) entry which is preliminary data.</text>
</comment>
<reference evidence="4" key="1">
    <citation type="journal article" date="2019" name="Plant J.">
        <title>Chlorella vulgaris genome assembly and annotation reveals the molecular basis for metabolic acclimation to high light conditions.</title>
        <authorList>
            <person name="Cecchin M."/>
            <person name="Marcolungo L."/>
            <person name="Rossato M."/>
            <person name="Girolomoni L."/>
            <person name="Cosentino E."/>
            <person name="Cuine S."/>
            <person name="Li-Beisson Y."/>
            <person name="Delledonne M."/>
            <person name="Ballottari M."/>
        </authorList>
    </citation>
    <scope>NUCLEOTIDE SEQUENCE</scope>
    <source>
        <strain evidence="4">211/11P</strain>
    </source>
</reference>
<keyword evidence="5" id="KW-1185">Reference proteome</keyword>
<evidence type="ECO:0000256" key="1">
    <source>
        <dbReference type="ARBA" id="ARBA00009817"/>
    </source>
</evidence>
<evidence type="ECO:0000256" key="2">
    <source>
        <dbReference type="SAM" id="MobiDB-lite"/>
    </source>
</evidence>
<dbReference type="PROSITE" id="PS51257">
    <property type="entry name" value="PROKAR_LIPOPROTEIN"/>
    <property type="match status" value="1"/>
</dbReference>
<feature type="chain" id="PRO_5038484175" evidence="3">
    <location>
        <begin position="20"/>
        <end position="280"/>
    </location>
</feature>
<reference evidence="4" key="2">
    <citation type="submission" date="2020-11" db="EMBL/GenBank/DDBJ databases">
        <authorList>
            <person name="Cecchin M."/>
            <person name="Marcolungo L."/>
            <person name="Rossato M."/>
            <person name="Girolomoni L."/>
            <person name="Cosentino E."/>
            <person name="Cuine S."/>
            <person name="Li-Beisson Y."/>
            <person name="Delledonne M."/>
            <person name="Ballottari M."/>
        </authorList>
    </citation>
    <scope>NUCLEOTIDE SEQUENCE</scope>
    <source>
        <strain evidence="4">211/11P</strain>
        <tissue evidence="4">Whole cell</tissue>
    </source>
</reference>
<dbReference type="AlphaFoldDB" id="A0A9D4TLK7"/>
<evidence type="ECO:0000313" key="5">
    <source>
        <dbReference type="Proteomes" id="UP001055712"/>
    </source>
</evidence>
<keyword evidence="3" id="KW-0732">Signal</keyword>
<feature type="signal peptide" evidence="3">
    <location>
        <begin position="1"/>
        <end position="19"/>
    </location>
</feature>
<comment type="similarity">
    <text evidence="1">Belongs to the HEBP family.</text>
</comment>
<dbReference type="Pfam" id="PF04832">
    <property type="entry name" value="SOUL"/>
    <property type="match status" value="1"/>
</dbReference>
<dbReference type="PANTHER" id="PTHR11220">
    <property type="entry name" value="HEME-BINDING PROTEIN-RELATED"/>
    <property type="match status" value="1"/>
</dbReference>